<evidence type="ECO:0000313" key="3">
    <source>
        <dbReference type="Proteomes" id="UP000507962"/>
    </source>
</evidence>
<dbReference type="RefSeq" id="WP_180138018.1">
    <property type="nucleotide sequence ID" value="NZ_CAADHO010000002.1"/>
</dbReference>
<accession>A0A4U8YJ09</accession>
<name>A0A4U8YJ09_9BACT</name>
<evidence type="ECO:0000256" key="1">
    <source>
        <dbReference type="SAM" id="SignalP"/>
    </source>
</evidence>
<feature type="signal peptide" evidence="1">
    <location>
        <begin position="1"/>
        <end position="22"/>
    </location>
</feature>
<organism evidence="2 3">
    <name type="scientific">Desulfoluna butyratoxydans</name>
    <dbReference type="NCBI Taxonomy" id="231438"/>
    <lineage>
        <taxon>Bacteria</taxon>
        <taxon>Pseudomonadati</taxon>
        <taxon>Thermodesulfobacteriota</taxon>
        <taxon>Desulfobacteria</taxon>
        <taxon>Desulfobacterales</taxon>
        <taxon>Desulfolunaceae</taxon>
        <taxon>Desulfoluna</taxon>
    </lineage>
</organism>
<dbReference type="EMBL" id="CAADHO010000002">
    <property type="protein sequence ID" value="VFQ43685.1"/>
    <property type="molecule type" value="Genomic_DNA"/>
</dbReference>
<keyword evidence="3" id="KW-1185">Reference proteome</keyword>
<evidence type="ECO:0008006" key="4">
    <source>
        <dbReference type="Google" id="ProtNLM"/>
    </source>
</evidence>
<protein>
    <recommendedName>
        <fullName evidence="4">Alginate export domain-containing protein</fullName>
    </recommendedName>
</protein>
<dbReference type="Proteomes" id="UP000507962">
    <property type="component" value="Unassembled WGS sequence"/>
</dbReference>
<gene>
    <name evidence="2" type="ORF">MSL71_13240</name>
</gene>
<dbReference type="AlphaFoldDB" id="A0A4U8YJ09"/>
<keyword evidence="1" id="KW-0732">Signal</keyword>
<evidence type="ECO:0000313" key="2">
    <source>
        <dbReference type="EMBL" id="VFQ43685.1"/>
    </source>
</evidence>
<reference evidence="2 3" key="1">
    <citation type="submission" date="2019-03" db="EMBL/GenBank/DDBJ databases">
        <authorList>
            <person name="Nijsse B."/>
        </authorList>
    </citation>
    <scope>NUCLEOTIDE SEQUENCE [LARGE SCALE GENOMIC DNA]</scope>
    <source>
        <strain evidence="2">Desulfoluna butyratoxydans MSL71</strain>
    </source>
</reference>
<proteinExistence type="predicted"/>
<sequence length="422" mass="45445">MNSWWGAVVAALVLVSATGASAFSVEVGGQVKAAARGIAYDDDDVRGTLDPVGESPYDDLESSAGFRVASRTEIVPTLTLDVDYELFYEGGDATKRRSDLAGAGLSVPGNARGDEDRYRLFDLTSVISDSSHHRTVHRLDRLSLNKELGSLDLRIGRQAVTWGGGLLFNPMDLVNPFSPIDTLRDYKAGDDLASLRYTTARGMELQAIGRPGRDAATGDVSSDGSSYATKLHGTFGSLEGDILLGNQRGHSLSGVGFSGYAGEAAWRSDLLVSDEDGGTLSAVVNMDLSWVAWDRNWYGFVEFYHNGYGTSNYAAALTDPDTLERLDRGEVFTLGKNYLAARVQLEAHPLLNLTLTAITNTGDPSGILQPSVIWDARQDLRLDMVAQLPWGGSETEYGGFSLPGGGWLAPANELIVRGTWFF</sequence>
<feature type="chain" id="PRO_5020513637" description="Alginate export domain-containing protein" evidence="1">
    <location>
        <begin position="23"/>
        <end position="422"/>
    </location>
</feature>